<dbReference type="InterPro" id="IPR036291">
    <property type="entry name" value="NAD(P)-bd_dom_sf"/>
</dbReference>
<reference evidence="2 3" key="1">
    <citation type="submission" date="2022-05" db="EMBL/GenBank/DDBJ databases">
        <title>Genome Sequencing of Bee-Associated Microbes.</title>
        <authorList>
            <person name="Dunlap C."/>
        </authorList>
    </citation>
    <scope>NUCLEOTIDE SEQUENCE [LARGE SCALE GENOMIC DNA]</scope>
    <source>
        <strain evidence="2 3">NRRL NRS-1438</strain>
    </source>
</reference>
<accession>A0ABT4DWA3</accession>
<dbReference type="Proteomes" id="UP001207626">
    <property type="component" value="Unassembled WGS sequence"/>
</dbReference>
<feature type="domain" description="Saccharopine dehydrogenase NADP binding" evidence="1">
    <location>
        <begin position="5"/>
        <end position="123"/>
    </location>
</feature>
<organism evidence="2 3">
    <name type="scientific">Paenibacillus apiarius</name>
    <dbReference type="NCBI Taxonomy" id="46240"/>
    <lineage>
        <taxon>Bacteria</taxon>
        <taxon>Bacillati</taxon>
        <taxon>Bacillota</taxon>
        <taxon>Bacilli</taxon>
        <taxon>Bacillales</taxon>
        <taxon>Paenibacillaceae</taxon>
        <taxon>Paenibacillus</taxon>
    </lineage>
</organism>
<gene>
    <name evidence="2" type="ORF">M5X09_18485</name>
</gene>
<dbReference type="EMBL" id="JAMDLW010000024">
    <property type="protein sequence ID" value="MCY9521629.1"/>
    <property type="molecule type" value="Genomic_DNA"/>
</dbReference>
<dbReference type="InterPro" id="IPR005097">
    <property type="entry name" value="Sacchrp_dh_NADP-bd"/>
</dbReference>
<evidence type="ECO:0000313" key="2">
    <source>
        <dbReference type="EMBL" id="MCY9521629.1"/>
    </source>
</evidence>
<name>A0ABT4DWA3_9BACL</name>
<evidence type="ECO:0000259" key="1">
    <source>
        <dbReference type="Pfam" id="PF03435"/>
    </source>
</evidence>
<dbReference type="SUPFAM" id="SSF51735">
    <property type="entry name" value="NAD(P)-binding Rossmann-fold domains"/>
    <property type="match status" value="1"/>
</dbReference>
<dbReference type="RefSeq" id="WP_087432212.1">
    <property type="nucleotide sequence ID" value="NZ_JAMDLV010000074.1"/>
</dbReference>
<protein>
    <submittedName>
        <fullName evidence="2">Saccharopine dehydrogenase NADP-binding domain-containing protein</fullName>
    </submittedName>
</protein>
<dbReference type="Gene3D" id="3.30.360.10">
    <property type="entry name" value="Dihydrodipicolinate Reductase, domain 2"/>
    <property type="match status" value="1"/>
</dbReference>
<keyword evidence="3" id="KW-1185">Reference proteome</keyword>
<sequence>MKDNIVVVGGYGHVGKMICKELGDLHPGKVYAAGRNFERAEQFCQSTSGKVKPLQLNAQGAADPNLLARAKLVMMCLDQTDTAFVSSCFHSGTHYIDVSANRSFLEQVEHRRKEAAANGATAILSVGLAPGLTNLMALQAQRLMDETKSIDISIMLGMGDQHGQAAIEWTVDNLNTSFEVIEDGCTITVAGFTDGKQIDFGAEWGRRTAYRFNFSDQQTLPRTLGVPTVSTRLCFDSAAVTALLAGARAANMFRLLKTGWIRRAVVRCFGMMRIGEEAFAVKVDARGSKSGEEAWAECFLHGKNEAQMTAKVAVFAANAVLTSQLPHGVYHIEQLFGPESLQAVTQGMAAFEMRLNSGTV</sequence>
<evidence type="ECO:0000313" key="3">
    <source>
        <dbReference type="Proteomes" id="UP001207626"/>
    </source>
</evidence>
<dbReference type="Pfam" id="PF03435">
    <property type="entry name" value="Sacchrp_dh_NADP"/>
    <property type="match status" value="1"/>
</dbReference>
<dbReference type="Gene3D" id="3.40.50.720">
    <property type="entry name" value="NAD(P)-binding Rossmann-like Domain"/>
    <property type="match status" value="1"/>
</dbReference>
<dbReference type="PANTHER" id="PTHR43796">
    <property type="entry name" value="CARBOXYNORSPERMIDINE SYNTHASE"/>
    <property type="match status" value="1"/>
</dbReference>
<proteinExistence type="predicted"/>
<comment type="caution">
    <text evidence="2">The sequence shown here is derived from an EMBL/GenBank/DDBJ whole genome shotgun (WGS) entry which is preliminary data.</text>
</comment>
<dbReference type="PANTHER" id="PTHR43796:SF2">
    <property type="entry name" value="CARBOXYNORSPERMIDINE SYNTHASE"/>
    <property type="match status" value="1"/>
</dbReference>